<feature type="transmembrane region" description="Helical" evidence="1">
    <location>
        <begin position="160"/>
        <end position="181"/>
    </location>
</feature>
<keyword evidence="1" id="KW-0472">Membrane</keyword>
<evidence type="ECO:0000313" key="2">
    <source>
        <dbReference type="EMBL" id="MDO1560120.1"/>
    </source>
</evidence>
<accession>A0ABT8SPN6</accession>
<gene>
    <name evidence="2" type="ORF">Q0812_11850</name>
</gene>
<evidence type="ECO:0000313" key="3">
    <source>
        <dbReference type="Proteomes" id="UP001169063"/>
    </source>
</evidence>
<name>A0ABT8SPN6_9CAUL</name>
<keyword evidence="3" id="KW-1185">Reference proteome</keyword>
<organism evidence="2 3">
    <name type="scientific">Peiella sedimenti</name>
    <dbReference type="NCBI Taxonomy" id="3061083"/>
    <lineage>
        <taxon>Bacteria</taxon>
        <taxon>Pseudomonadati</taxon>
        <taxon>Pseudomonadota</taxon>
        <taxon>Alphaproteobacteria</taxon>
        <taxon>Caulobacterales</taxon>
        <taxon>Caulobacteraceae</taxon>
        <taxon>Peiella</taxon>
    </lineage>
</organism>
<dbReference type="Proteomes" id="UP001169063">
    <property type="component" value="Unassembled WGS sequence"/>
</dbReference>
<reference evidence="2" key="1">
    <citation type="submission" date="2023-07" db="EMBL/GenBank/DDBJ databases">
        <title>Brevundimonas soil sp. nov., isolated from the soil of chemical plant.</title>
        <authorList>
            <person name="Wu N."/>
        </authorList>
    </citation>
    <scope>NUCLEOTIDE SEQUENCE</scope>
    <source>
        <strain evidence="2">XZ-24</strain>
    </source>
</reference>
<dbReference type="RefSeq" id="WP_302110550.1">
    <property type="nucleotide sequence ID" value="NZ_JAUKTR010000005.1"/>
</dbReference>
<keyword evidence="1" id="KW-1133">Transmembrane helix</keyword>
<comment type="caution">
    <text evidence="2">The sequence shown here is derived from an EMBL/GenBank/DDBJ whole genome shotgun (WGS) entry which is preliminary data.</text>
</comment>
<dbReference type="EMBL" id="JAUKTR010000005">
    <property type="protein sequence ID" value="MDO1560120.1"/>
    <property type="molecule type" value="Genomic_DNA"/>
</dbReference>
<protein>
    <recommendedName>
        <fullName evidence="4">Transmembrane protein</fullName>
    </recommendedName>
</protein>
<evidence type="ECO:0008006" key="4">
    <source>
        <dbReference type="Google" id="ProtNLM"/>
    </source>
</evidence>
<feature type="transmembrane region" description="Helical" evidence="1">
    <location>
        <begin position="227"/>
        <end position="246"/>
    </location>
</feature>
<feature type="transmembrane region" description="Helical" evidence="1">
    <location>
        <begin position="187"/>
        <end position="215"/>
    </location>
</feature>
<evidence type="ECO:0000256" key="1">
    <source>
        <dbReference type="SAM" id="Phobius"/>
    </source>
</evidence>
<sequence length="466" mass="50522">MGAMAKLRELFARREPLLAPMEDPFIQIDREATSERLRLRERGTEQGALEQPPSHLRTLDFVEAEIATHVLEVYARAQSDAANSIRTYDGRSAELALLGSTSSIAASARLAVSDFRASVGNALNRLANRKDDIESSYSELREFCLEHGLRRPAHRALSGPAGWGAIVGAWGVETLLNASLLRQNDDMGYLGGVVAAGTIGALNVGIAAVVGRLVWPQTLHRAPMRKVIGWTVTALWIVLMLVWNVGAAHYRDAKVSGVENPEVQALAMMSGAPDSIYSWALLLAGILFAALAALSGFRMDDPYPGFGRVSRRHDERCDAYASAVESATAELQEIRDEAVDEVASVRDELAGQAAERGQILAARAAFVRRFDEFSNQLEVIANSLLQDYRAANQAARSTPSPPTFSTPWVLPRTVLPPPPPLPVSETDIRSAETMLDRAIGDLSSAFDEAVGAFEPLDALKRKLSDA</sequence>
<proteinExistence type="predicted"/>
<feature type="transmembrane region" description="Helical" evidence="1">
    <location>
        <begin position="276"/>
        <end position="297"/>
    </location>
</feature>
<keyword evidence="1" id="KW-0812">Transmembrane</keyword>